<sequence>MPDQIPTKLARHIARDISYASSAKSRSGRAMIRILEGATGRNRLIRKAAGYEQEVANGQDFWAVMKRRYGISVQHCGPAYDLPKEGPLVVVSNHPYGILDGLVMGALLSETRGDFRILANSVFNKAPDINRIILPISFDDSREAVQQNITTRKSALRYLAEGGAIGVFPGGTVSTSAKAFSMPLDPSWRNFTAKMIQKSGAQVVPIYFHGANSRLFQLASHLHETLRLGLLIKEFGARVNSEVALSIGAPIAPETLARFGGESSAMMDYLRAATYALSPNPASPLEYGYEFEEKYRA</sequence>
<name>A0AAE3J103_9RHOB</name>
<dbReference type="AlphaFoldDB" id="A0AAE3J103"/>
<dbReference type="GO" id="GO:0016746">
    <property type="term" value="F:acyltransferase activity"/>
    <property type="evidence" value="ECO:0007669"/>
    <property type="project" value="UniProtKB-KW"/>
</dbReference>
<reference evidence="2" key="1">
    <citation type="submission" date="2022-10" db="EMBL/GenBank/DDBJ databases">
        <authorList>
            <person name="Yue Y."/>
        </authorList>
    </citation>
    <scope>NUCLEOTIDE SEQUENCE</scope>
    <source>
        <strain evidence="2">Z654</strain>
    </source>
</reference>
<keyword evidence="2" id="KW-0012">Acyltransferase</keyword>
<dbReference type="SMART" id="SM00563">
    <property type="entry name" value="PlsC"/>
    <property type="match status" value="1"/>
</dbReference>
<dbReference type="InterPro" id="IPR045746">
    <property type="entry name" value="ACT14924-like_Acyltransf_dom"/>
</dbReference>
<dbReference type="RefSeq" id="WP_263952981.1">
    <property type="nucleotide sequence ID" value="NZ_JAOYFC010000001.1"/>
</dbReference>
<protein>
    <submittedName>
        <fullName evidence="2">Lysophospholipid acyltransferase family protein</fullName>
    </submittedName>
</protein>
<organism evidence="2 3">
    <name type="scientific">Halocynthiibacter halioticoli</name>
    <dbReference type="NCBI Taxonomy" id="2986804"/>
    <lineage>
        <taxon>Bacteria</taxon>
        <taxon>Pseudomonadati</taxon>
        <taxon>Pseudomonadota</taxon>
        <taxon>Alphaproteobacteria</taxon>
        <taxon>Rhodobacterales</taxon>
        <taxon>Paracoccaceae</taxon>
        <taxon>Halocynthiibacter</taxon>
    </lineage>
</organism>
<evidence type="ECO:0000259" key="1">
    <source>
        <dbReference type="SMART" id="SM00563"/>
    </source>
</evidence>
<dbReference type="Proteomes" id="UP001208041">
    <property type="component" value="Unassembled WGS sequence"/>
</dbReference>
<dbReference type="CDD" id="cd07986">
    <property type="entry name" value="LPLAT_ACT14924-like"/>
    <property type="match status" value="1"/>
</dbReference>
<keyword evidence="3" id="KW-1185">Reference proteome</keyword>
<dbReference type="EMBL" id="JAOYFC010000001">
    <property type="protein sequence ID" value="MCV6824161.1"/>
    <property type="molecule type" value="Genomic_DNA"/>
</dbReference>
<dbReference type="InterPro" id="IPR002123">
    <property type="entry name" value="Plipid/glycerol_acylTrfase"/>
</dbReference>
<proteinExistence type="predicted"/>
<evidence type="ECO:0000313" key="2">
    <source>
        <dbReference type="EMBL" id="MCV6824161.1"/>
    </source>
</evidence>
<accession>A0AAE3J103</accession>
<dbReference type="SUPFAM" id="SSF69593">
    <property type="entry name" value="Glycerol-3-phosphate (1)-acyltransferase"/>
    <property type="match status" value="1"/>
</dbReference>
<feature type="domain" description="Phospholipid/glycerol acyltransferase" evidence="1">
    <location>
        <begin position="88"/>
        <end position="211"/>
    </location>
</feature>
<gene>
    <name evidence="2" type="ORF">OH136_06280</name>
</gene>
<keyword evidence="2" id="KW-0808">Transferase</keyword>
<comment type="caution">
    <text evidence="2">The sequence shown here is derived from an EMBL/GenBank/DDBJ whole genome shotgun (WGS) entry which is preliminary data.</text>
</comment>
<evidence type="ECO:0000313" key="3">
    <source>
        <dbReference type="Proteomes" id="UP001208041"/>
    </source>
</evidence>
<dbReference type="Pfam" id="PF19576">
    <property type="entry name" value="Acyltransf_2"/>
    <property type="match status" value="1"/>
</dbReference>